<dbReference type="Pfam" id="PF00211">
    <property type="entry name" value="Guanylate_cyc"/>
    <property type="match status" value="1"/>
</dbReference>
<dbReference type="KEGG" id="mpsc:MPSYJ_17960"/>
<reference evidence="4 5" key="1">
    <citation type="journal article" date="2019" name="Emerg. Microbes Infect.">
        <title>Comprehensive subspecies identification of 175 nontuberculous mycobacteria species based on 7547 genomic profiles.</title>
        <authorList>
            <person name="Matsumoto Y."/>
            <person name="Kinjo T."/>
            <person name="Motooka D."/>
            <person name="Nabeya D."/>
            <person name="Jung N."/>
            <person name="Uechi K."/>
            <person name="Horii T."/>
            <person name="Iida T."/>
            <person name="Fujita J."/>
            <person name="Nakamura S."/>
        </authorList>
    </citation>
    <scope>NUCLEOTIDE SEQUENCE [LARGE SCALE GENOMIC DNA]</scope>
    <source>
        <strain evidence="4 5">JCM 13323</strain>
    </source>
</reference>
<dbReference type="InterPro" id="IPR027417">
    <property type="entry name" value="P-loop_NTPase"/>
</dbReference>
<dbReference type="GO" id="GO:0035556">
    <property type="term" value="P:intracellular signal transduction"/>
    <property type="evidence" value="ECO:0007669"/>
    <property type="project" value="InterPro"/>
</dbReference>
<dbReference type="Proteomes" id="UP000466514">
    <property type="component" value="Chromosome"/>
</dbReference>
<evidence type="ECO:0000256" key="2">
    <source>
        <dbReference type="ARBA" id="ARBA00022840"/>
    </source>
</evidence>
<dbReference type="SUPFAM" id="SSF52540">
    <property type="entry name" value="P-loop containing nucleoside triphosphate hydrolases"/>
    <property type="match status" value="1"/>
</dbReference>
<organism evidence="4 5">
    <name type="scientific">Mycolicibacterium psychrotolerans</name>
    <dbReference type="NCBI Taxonomy" id="216929"/>
    <lineage>
        <taxon>Bacteria</taxon>
        <taxon>Bacillati</taxon>
        <taxon>Actinomycetota</taxon>
        <taxon>Actinomycetes</taxon>
        <taxon>Mycobacteriales</taxon>
        <taxon>Mycobacteriaceae</taxon>
        <taxon>Mycolicibacterium</taxon>
    </lineage>
</organism>
<accession>A0A7I7M827</accession>
<dbReference type="InterPro" id="IPR029787">
    <property type="entry name" value="Nucleotide_cyclase"/>
</dbReference>
<dbReference type="GO" id="GO:0004016">
    <property type="term" value="F:adenylate cyclase activity"/>
    <property type="evidence" value="ECO:0007669"/>
    <property type="project" value="UniProtKB-ARBA"/>
</dbReference>
<keyword evidence="2" id="KW-0067">ATP-binding</keyword>
<dbReference type="SUPFAM" id="SSF55073">
    <property type="entry name" value="Nucleotide cyclase"/>
    <property type="match status" value="1"/>
</dbReference>
<dbReference type="InterPro" id="IPR041664">
    <property type="entry name" value="AAA_16"/>
</dbReference>
<evidence type="ECO:0000256" key="1">
    <source>
        <dbReference type="ARBA" id="ARBA00022741"/>
    </source>
</evidence>
<evidence type="ECO:0000259" key="3">
    <source>
        <dbReference type="PROSITE" id="PS50125"/>
    </source>
</evidence>
<sequence>MTTPVVCAFCGTGLRPRAKFCDECGTRLSTEPDAAQYKQVTVLFADVVRSMDIASVLDLERLREIMTDLLERAAAVVDRYGGTVEHTGDGVMATFGAPVALEDHAIRACLAANEIQRQTGLLASEVKERDGVDLQVRVGLNSGLVIAGDIGSGTLGYGATGEAVGMAQRIESAAPPGGVMMSESTAALVERAVVLGPPEAVRVKGIDHPVSVRRLLAVNAPARPLRQDEAVLVGRWREMAVLDAMVRRAATGGGGVLTVTGAPGVGKSRVARESAALAGACGMEVFWTFCESHARDVPFWAVSQLLRLSLGLGEDPDAARVQVHTRLPDADPQDLLLLDDLLGIADPAVGLPSVDPDARRRRLTALISTMVSTRTAPALFVVEDAQWIDTASEAMMAGLLASLAGTPAMLLVTARPEYVGALITVPGAHSITLAPLSDADGAVLTTELLGSDHSVAELAAVITARAAGNPFFAEEMVRELVQRGVLVGDPGHYRCQANVAELSVPATVQAAIEARIDRLSAPAQRTLTAASVIGVRFGRRLLTALEGEPAVDELLRTELIDQVSDTPEVVYAFRHPLIRAVAYESQLKSHRSRWHRRLATAIEESEPGRVDENAAVIAEHLRAAGELAAAYGWHMRAAAWATGRDIAAARESWERAAVIAEQLPDAIPSRPTMRIAPRTMLCATDWQVRGVNRSGGRFGELRVLCDATGDKVSLAIGMTGLITELLYAGRPGEGSLMASEQMALLESIGDPDLTAGLAFIGFVNWFNSGEFAELLRWSETVIDLTADNPSTGSGFGLGSPRAVALAFRGVARSWLGLPGWRSDIRDAVVLARRSDPVTLATVVAWTYALAIASGVLFADDDAMAAFEETVQIAQRSSSDFALTGAIFSQSIALLSRDSEDDRRRGLHMLHDIRDIHLPAHIPSLVPNAALWSAGEAARRGEIDLALPVMREAVDELYGAGRLGWAILGTGQLVEVLLKRGTGDDLDEAHRLIEQLAGLRADHGSAMRDITLLRLRALLARTRGDDAAHGDLVRSYREMAESLGFEAHSVWAAAMEAVAGRPS</sequence>
<dbReference type="EMBL" id="AP022574">
    <property type="protein sequence ID" value="BBX68335.1"/>
    <property type="molecule type" value="Genomic_DNA"/>
</dbReference>
<feature type="domain" description="Guanylate cyclase" evidence="3">
    <location>
        <begin position="41"/>
        <end position="171"/>
    </location>
</feature>
<dbReference type="PANTHER" id="PTHR16305">
    <property type="entry name" value="TESTICULAR SOLUBLE ADENYLYL CYCLASE"/>
    <property type="match status" value="1"/>
</dbReference>
<dbReference type="PANTHER" id="PTHR16305:SF28">
    <property type="entry name" value="GUANYLATE CYCLASE DOMAIN-CONTAINING PROTEIN"/>
    <property type="match status" value="1"/>
</dbReference>
<dbReference type="InterPro" id="IPR001054">
    <property type="entry name" value="A/G_cyclase"/>
</dbReference>
<dbReference type="Gene3D" id="3.30.70.1230">
    <property type="entry name" value="Nucleotide cyclase"/>
    <property type="match status" value="1"/>
</dbReference>
<dbReference type="Gene3D" id="3.40.50.300">
    <property type="entry name" value="P-loop containing nucleotide triphosphate hydrolases"/>
    <property type="match status" value="1"/>
</dbReference>
<protein>
    <submittedName>
        <fullName evidence="4">Cyclase</fullName>
    </submittedName>
</protein>
<dbReference type="Pfam" id="PF13191">
    <property type="entry name" value="AAA_16"/>
    <property type="match status" value="1"/>
</dbReference>
<proteinExistence type="predicted"/>
<evidence type="ECO:0000313" key="5">
    <source>
        <dbReference type="Proteomes" id="UP000466514"/>
    </source>
</evidence>
<keyword evidence="5" id="KW-1185">Reference proteome</keyword>
<dbReference type="GO" id="GO:0009190">
    <property type="term" value="P:cyclic nucleotide biosynthetic process"/>
    <property type="evidence" value="ECO:0007669"/>
    <property type="project" value="InterPro"/>
</dbReference>
<gene>
    <name evidence="4" type="ORF">MPSYJ_17960</name>
</gene>
<dbReference type="SMART" id="SM00044">
    <property type="entry name" value="CYCc"/>
    <property type="match status" value="1"/>
</dbReference>
<name>A0A7I7M827_9MYCO</name>
<dbReference type="GO" id="GO:0005737">
    <property type="term" value="C:cytoplasm"/>
    <property type="evidence" value="ECO:0007669"/>
    <property type="project" value="TreeGrafter"/>
</dbReference>
<evidence type="ECO:0000313" key="4">
    <source>
        <dbReference type="EMBL" id="BBX68335.1"/>
    </source>
</evidence>
<dbReference type="RefSeq" id="WP_163721778.1">
    <property type="nucleotide sequence ID" value="NZ_AP022574.1"/>
</dbReference>
<dbReference type="AlphaFoldDB" id="A0A7I7M827"/>
<dbReference type="CDD" id="cd07302">
    <property type="entry name" value="CHD"/>
    <property type="match status" value="1"/>
</dbReference>
<dbReference type="GO" id="GO:0005524">
    <property type="term" value="F:ATP binding"/>
    <property type="evidence" value="ECO:0007669"/>
    <property type="project" value="UniProtKB-KW"/>
</dbReference>
<dbReference type="PROSITE" id="PS50125">
    <property type="entry name" value="GUANYLATE_CYCLASE_2"/>
    <property type="match status" value="1"/>
</dbReference>
<keyword evidence="1" id="KW-0547">Nucleotide-binding</keyword>